<evidence type="ECO:0000313" key="2">
    <source>
        <dbReference type="Proteomes" id="UP000887159"/>
    </source>
</evidence>
<reference evidence="1" key="1">
    <citation type="submission" date="2020-08" db="EMBL/GenBank/DDBJ databases">
        <title>Multicomponent nature underlies the extraordinary mechanical properties of spider dragline silk.</title>
        <authorList>
            <person name="Kono N."/>
            <person name="Nakamura H."/>
            <person name="Mori M."/>
            <person name="Yoshida Y."/>
            <person name="Ohtoshi R."/>
            <person name="Malay A.D."/>
            <person name="Moran D.A.P."/>
            <person name="Tomita M."/>
            <person name="Numata K."/>
            <person name="Arakawa K."/>
        </authorList>
    </citation>
    <scope>NUCLEOTIDE SEQUENCE</scope>
</reference>
<gene>
    <name evidence="1" type="primary">AVEN_46380_1</name>
    <name evidence="1" type="ORF">TNCV_140341</name>
</gene>
<evidence type="ECO:0000313" key="1">
    <source>
        <dbReference type="EMBL" id="GFX93090.1"/>
    </source>
</evidence>
<dbReference type="EMBL" id="BMAU01021171">
    <property type="protein sequence ID" value="GFX93090.1"/>
    <property type="molecule type" value="Genomic_DNA"/>
</dbReference>
<sequence length="113" mass="12414">MPRASTKVFKKRRGVFNKGRCNKSNDGCGESNSTVPKNSADEKNCADGAKLCTIETEPSASERKIVNMDISYSDEACSGFRNVIVDINLLACVFFEAVKCIKCEKNRTKVAPQ</sequence>
<dbReference type="AlphaFoldDB" id="A0A8X6RMG4"/>
<accession>A0A8X6RMG4</accession>
<keyword evidence="2" id="KW-1185">Reference proteome</keyword>
<name>A0A8X6RMG4_TRICX</name>
<comment type="caution">
    <text evidence="1">The sequence shown here is derived from an EMBL/GenBank/DDBJ whole genome shotgun (WGS) entry which is preliminary data.</text>
</comment>
<protein>
    <submittedName>
        <fullName evidence="1">Uncharacterized protein</fullName>
    </submittedName>
</protein>
<dbReference type="Proteomes" id="UP000887159">
    <property type="component" value="Unassembled WGS sequence"/>
</dbReference>
<proteinExistence type="predicted"/>
<organism evidence="1 2">
    <name type="scientific">Trichonephila clavipes</name>
    <name type="common">Golden silk orbweaver</name>
    <name type="synonym">Nephila clavipes</name>
    <dbReference type="NCBI Taxonomy" id="2585209"/>
    <lineage>
        <taxon>Eukaryota</taxon>
        <taxon>Metazoa</taxon>
        <taxon>Ecdysozoa</taxon>
        <taxon>Arthropoda</taxon>
        <taxon>Chelicerata</taxon>
        <taxon>Arachnida</taxon>
        <taxon>Araneae</taxon>
        <taxon>Araneomorphae</taxon>
        <taxon>Entelegynae</taxon>
        <taxon>Araneoidea</taxon>
        <taxon>Nephilidae</taxon>
        <taxon>Trichonephila</taxon>
    </lineage>
</organism>